<keyword evidence="3" id="KW-1185">Reference proteome</keyword>
<dbReference type="EMBL" id="UZAH01026236">
    <property type="protein sequence ID" value="VDO77561.1"/>
    <property type="molecule type" value="Genomic_DNA"/>
</dbReference>
<sequence>MKRGKAAGPDGVEAWKVLGDSGVNWLTQFFNRVTIEGKMPDDWRDSIIVPIFKQKGDASECSNYRGIKLISHTMKIYERLVDSRLREMVTITQEQWGFMPERSATDDIFIARQVMEKYREKRKPCYMAFLDLEKAYDRLPRAVLWKSLRGRGVPERLITVRRLESGGSALSPFLFVLTLDCIVKLLEEGPLRTILYADDIALVADSREELEEKVRLWQVALADNGLRLNVKKTKFISSEQCTRPILDCQGEAIEKVEEFRYLGSDLSEEGSVDQAVRGRINAAWLKWRESTGILCDRRCSRTLKGKLYRTVVRPALLYGSECWALGKAQERQLHAAEMRMLRWACGWTRRDRVRNEDVRAVMKTAPIQLKMREQRLRWYGHVLRRPEDHPTRLALDFEAPGKRPRGAPRKRWKDVIKKDLAELGATPDDTLDRIRWRWIIITADPATKRSGEEEEETCARIAAAHFFCRHSSK</sequence>
<dbReference type="CDD" id="cd01650">
    <property type="entry name" value="RT_nLTR_like"/>
    <property type="match status" value="1"/>
</dbReference>
<organism evidence="3 4">
    <name type="scientific">Heligmosomoides polygyrus</name>
    <name type="common">Parasitic roundworm</name>
    <dbReference type="NCBI Taxonomy" id="6339"/>
    <lineage>
        <taxon>Eukaryota</taxon>
        <taxon>Metazoa</taxon>
        <taxon>Ecdysozoa</taxon>
        <taxon>Nematoda</taxon>
        <taxon>Chromadorea</taxon>
        <taxon>Rhabditida</taxon>
        <taxon>Rhabditina</taxon>
        <taxon>Rhabditomorpha</taxon>
        <taxon>Strongyloidea</taxon>
        <taxon>Heligmosomidae</taxon>
        <taxon>Heligmosomoides</taxon>
    </lineage>
</organism>
<reference evidence="4" key="2">
    <citation type="submission" date="2019-09" db="UniProtKB">
        <authorList>
            <consortium name="WormBaseParasite"/>
        </authorList>
    </citation>
    <scope>IDENTIFICATION</scope>
</reference>
<dbReference type="Proteomes" id="UP000050761">
    <property type="component" value="Unassembled WGS sequence"/>
</dbReference>
<dbReference type="Gene3D" id="3.30.70.270">
    <property type="match status" value="1"/>
</dbReference>
<dbReference type="PROSITE" id="PS50878">
    <property type="entry name" value="RT_POL"/>
    <property type="match status" value="1"/>
</dbReference>
<dbReference type="InterPro" id="IPR043502">
    <property type="entry name" value="DNA/RNA_pol_sf"/>
</dbReference>
<accession>A0A183FMT4</accession>
<dbReference type="InterPro" id="IPR043128">
    <property type="entry name" value="Rev_trsase/Diguanyl_cyclase"/>
</dbReference>
<proteinExistence type="predicted"/>
<evidence type="ECO:0000313" key="2">
    <source>
        <dbReference type="EMBL" id="VDO77561.1"/>
    </source>
</evidence>
<evidence type="ECO:0000259" key="1">
    <source>
        <dbReference type="PROSITE" id="PS50878"/>
    </source>
</evidence>
<reference evidence="2 3" key="1">
    <citation type="submission" date="2018-11" db="EMBL/GenBank/DDBJ databases">
        <authorList>
            <consortium name="Pathogen Informatics"/>
        </authorList>
    </citation>
    <scope>NUCLEOTIDE SEQUENCE [LARGE SCALE GENOMIC DNA]</scope>
</reference>
<dbReference type="SUPFAM" id="SSF56672">
    <property type="entry name" value="DNA/RNA polymerases"/>
    <property type="match status" value="1"/>
</dbReference>
<dbReference type="OrthoDB" id="5832914at2759"/>
<dbReference type="PANTHER" id="PTHR47027:SF28">
    <property type="entry name" value="ENDONUCLEASE-REVERSE TRANSCRIPTASE"/>
    <property type="match status" value="1"/>
</dbReference>
<gene>
    <name evidence="2" type="ORF">HPBE_LOCUS8736</name>
</gene>
<dbReference type="InterPro" id="IPR000477">
    <property type="entry name" value="RT_dom"/>
</dbReference>
<name>A0A183FMT4_HELPZ</name>
<feature type="domain" description="Reverse transcriptase" evidence="1">
    <location>
        <begin position="32"/>
        <end position="266"/>
    </location>
</feature>
<protein>
    <submittedName>
        <fullName evidence="4">Reverse transcriptase domain-containing protein</fullName>
    </submittedName>
</protein>
<accession>A0A3P7XST3</accession>
<evidence type="ECO:0000313" key="3">
    <source>
        <dbReference type="Proteomes" id="UP000050761"/>
    </source>
</evidence>
<dbReference type="PANTHER" id="PTHR47027">
    <property type="entry name" value="REVERSE TRANSCRIPTASE DOMAIN-CONTAINING PROTEIN"/>
    <property type="match status" value="1"/>
</dbReference>
<dbReference type="AlphaFoldDB" id="A0A183FMT4"/>
<dbReference type="Pfam" id="PF00078">
    <property type="entry name" value="RVT_1"/>
    <property type="match status" value="1"/>
</dbReference>
<evidence type="ECO:0000313" key="4">
    <source>
        <dbReference type="WBParaSite" id="HPBE_0000873501-mRNA-1"/>
    </source>
</evidence>
<dbReference type="WBParaSite" id="HPBE_0000873501-mRNA-1">
    <property type="protein sequence ID" value="HPBE_0000873501-mRNA-1"/>
    <property type="gene ID" value="HPBE_0000873501"/>
</dbReference>